<name>A0A401PLJ5_SCYTO</name>
<reference evidence="1 2" key="1">
    <citation type="journal article" date="2018" name="Nat. Ecol. Evol.">
        <title>Shark genomes provide insights into elasmobranch evolution and the origin of vertebrates.</title>
        <authorList>
            <person name="Hara Y"/>
            <person name="Yamaguchi K"/>
            <person name="Onimaru K"/>
            <person name="Kadota M"/>
            <person name="Koyanagi M"/>
            <person name="Keeley SD"/>
            <person name="Tatsumi K"/>
            <person name="Tanaka K"/>
            <person name="Motone F"/>
            <person name="Kageyama Y"/>
            <person name="Nozu R"/>
            <person name="Adachi N"/>
            <person name="Nishimura O"/>
            <person name="Nakagawa R"/>
            <person name="Tanegashima C"/>
            <person name="Kiyatake I"/>
            <person name="Matsumoto R"/>
            <person name="Murakumo K"/>
            <person name="Nishida K"/>
            <person name="Terakita A"/>
            <person name="Kuratani S"/>
            <person name="Sato K"/>
            <person name="Hyodo S Kuraku.S."/>
        </authorList>
    </citation>
    <scope>NUCLEOTIDE SEQUENCE [LARGE SCALE GENOMIC DNA]</scope>
</reference>
<gene>
    <name evidence="1" type="ORF">scyTo_0003098</name>
</gene>
<evidence type="ECO:0000313" key="2">
    <source>
        <dbReference type="Proteomes" id="UP000288216"/>
    </source>
</evidence>
<dbReference type="AlphaFoldDB" id="A0A401PLJ5"/>
<keyword evidence="2" id="KW-1185">Reference proteome</keyword>
<feature type="non-terminal residue" evidence="1">
    <location>
        <position position="1"/>
    </location>
</feature>
<sequence>LQTGPPGQGNKWPFVQDYSAVRSLELAHSLPPSTISLPHASIVVGGPGENSGLREAIRGRGDLNTSVFRWKTPGDVSITQRAHCKN</sequence>
<comment type="caution">
    <text evidence="1">The sequence shown here is derived from an EMBL/GenBank/DDBJ whole genome shotgun (WGS) entry which is preliminary data.</text>
</comment>
<evidence type="ECO:0000313" key="1">
    <source>
        <dbReference type="EMBL" id="GCB74014.1"/>
    </source>
</evidence>
<dbReference type="EMBL" id="BFAA01000822">
    <property type="protein sequence ID" value="GCB74014.1"/>
    <property type="molecule type" value="Genomic_DNA"/>
</dbReference>
<protein>
    <submittedName>
        <fullName evidence="1">Uncharacterized protein</fullName>
    </submittedName>
</protein>
<accession>A0A401PLJ5</accession>
<proteinExistence type="predicted"/>
<organism evidence="1 2">
    <name type="scientific">Scyliorhinus torazame</name>
    <name type="common">Cloudy catshark</name>
    <name type="synonym">Catulus torazame</name>
    <dbReference type="NCBI Taxonomy" id="75743"/>
    <lineage>
        <taxon>Eukaryota</taxon>
        <taxon>Metazoa</taxon>
        <taxon>Chordata</taxon>
        <taxon>Craniata</taxon>
        <taxon>Vertebrata</taxon>
        <taxon>Chondrichthyes</taxon>
        <taxon>Elasmobranchii</taxon>
        <taxon>Galeomorphii</taxon>
        <taxon>Galeoidea</taxon>
        <taxon>Carcharhiniformes</taxon>
        <taxon>Scyliorhinidae</taxon>
        <taxon>Scyliorhinus</taxon>
    </lineage>
</organism>
<dbReference type="Proteomes" id="UP000288216">
    <property type="component" value="Unassembled WGS sequence"/>
</dbReference>